<protein>
    <submittedName>
        <fullName evidence="1">Uncharacterized protein</fullName>
    </submittedName>
</protein>
<reference evidence="1 2" key="1">
    <citation type="submission" date="2014-04" db="EMBL/GenBank/DDBJ databases">
        <authorList>
            <consortium name="DOE Joint Genome Institute"/>
            <person name="Kuo A."/>
            <person name="Girlanda M."/>
            <person name="Perotto S."/>
            <person name="Kohler A."/>
            <person name="Nagy L.G."/>
            <person name="Floudas D."/>
            <person name="Copeland A."/>
            <person name="Barry K.W."/>
            <person name="Cichocki N."/>
            <person name="Veneault-Fourrey C."/>
            <person name="LaButti K."/>
            <person name="Lindquist E.A."/>
            <person name="Lipzen A."/>
            <person name="Lundell T."/>
            <person name="Morin E."/>
            <person name="Murat C."/>
            <person name="Sun H."/>
            <person name="Tunlid A."/>
            <person name="Henrissat B."/>
            <person name="Grigoriev I.V."/>
            <person name="Hibbett D.S."/>
            <person name="Martin F."/>
            <person name="Nordberg H.P."/>
            <person name="Cantor M.N."/>
            <person name="Hua S.X."/>
        </authorList>
    </citation>
    <scope>NUCLEOTIDE SEQUENCE [LARGE SCALE GENOMIC DNA]</scope>
    <source>
        <strain evidence="1 2">MUT 4182</strain>
    </source>
</reference>
<dbReference type="EMBL" id="KN822988">
    <property type="protein sequence ID" value="KIO28946.1"/>
    <property type="molecule type" value="Genomic_DNA"/>
</dbReference>
<sequence length="121" mass="13189">MADRSFIRVVEAKNSITGMSDLTVSTPSINPHSYQTALQRVHNSAFPRIDRVPSWQLSASRCRAVEPRSRRNIGSRDFVLVGRVLGECGEYDIGCASVGGGDRNGHGIRRRFGDEGKGSIG</sequence>
<proteinExistence type="predicted"/>
<name>A0A0C3QMB4_9AGAM</name>
<organism evidence="1 2">
    <name type="scientific">Tulasnella calospora MUT 4182</name>
    <dbReference type="NCBI Taxonomy" id="1051891"/>
    <lineage>
        <taxon>Eukaryota</taxon>
        <taxon>Fungi</taxon>
        <taxon>Dikarya</taxon>
        <taxon>Basidiomycota</taxon>
        <taxon>Agaricomycotina</taxon>
        <taxon>Agaricomycetes</taxon>
        <taxon>Cantharellales</taxon>
        <taxon>Tulasnellaceae</taxon>
        <taxon>Tulasnella</taxon>
    </lineage>
</organism>
<reference evidence="2" key="2">
    <citation type="submission" date="2015-01" db="EMBL/GenBank/DDBJ databases">
        <title>Evolutionary Origins and Diversification of the Mycorrhizal Mutualists.</title>
        <authorList>
            <consortium name="DOE Joint Genome Institute"/>
            <consortium name="Mycorrhizal Genomics Consortium"/>
            <person name="Kohler A."/>
            <person name="Kuo A."/>
            <person name="Nagy L.G."/>
            <person name="Floudas D."/>
            <person name="Copeland A."/>
            <person name="Barry K.W."/>
            <person name="Cichocki N."/>
            <person name="Veneault-Fourrey C."/>
            <person name="LaButti K."/>
            <person name="Lindquist E.A."/>
            <person name="Lipzen A."/>
            <person name="Lundell T."/>
            <person name="Morin E."/>
            <person name="Murat C."/>
            <person name="Riley R."/>
            <person name="Ohm R."/>
            <person name="Sun H."/>
            <person name="Tunlid A."/>
            <person name="Henrissat B."/>
            <person name="Grigoriev I.V."/>
            <person name="Hibbett D.S."/>
            <person name="Martin F."/>
        </authorList>
    </citation>
    <scope>NUCLEOTIDE SEQUENCE [LARGE SCALE GENOMIC DNA]</scope>
    <source>
        <strain evidence="2">MUT 4182</strain>
    </source>
</reference>
<keyword evidence="2" id="KW-1185">Reference proteome</keyword>
<dbReference type="HOGENOM" id="CLU_2039795_0_0_1"/>
<accession>A0A0C3QMB4</accession>
<evidence type="ECO:0000313" key="2">
    <source>
        <dbReference type="Proteomes" id="UP000054248"/>
    </source>
</evidence>
<dbReference type="Proteomes" id="UP000054248">
    <property type="component" value="Unassembled WGS sequence"/>
</dbReference>
<gene>
    <name evidence="1" type="ORF">M407DRAFT_174411</name>
</gene>
<dbReference type="AlphaFoldDB" id="A0A0C3QMB4"/>
<evidence type="ECO:0000313" key="1">
    <source>
        <dbReference type="EMBL" id="KIO28946.1"/>
    </source>
</evidence>